<evidence type="ECO:0000313" key="4">
    <source>
        <dbReference type="Proteomes" id="UP000054279"/>
    </source>
</evidence>
<evidence type="ECO:0000259" key="2">
    <source>
        <dbReference type="Pfam" id="PF17667"/>
    </source>
</evidence>
<sequence>MAPRPRGTVLQSQSRDVEMASQSVGRSAMSTGMSPPRTTMGTYSSRGSPAMGSSRQRLVEQSGPRAAVHEATEAAQKRINIFHEFDGDYGLPRDLLSSELFFGNSRIPRSKVEIEKNSVKEILKGMSKLYGELKMRRSAMAVRGIRKRGQLSKGWYKVPDFFRSSSTSTARSRSRSRSQAQAQSSSNNRTTKQKNPSTATRPSARTGSTSHRETSKRPRNWIPKDDDDEEDEEDEEEDEEDEEEETEVVMNEEEQRKREKHITEALVPILESIITFFPLKGQVIDCQERIIKTRDSGGLKPDIFIAGGDDKPRFPENSANELAWEHCYMPIEVKTDVGRKKKLDLSETDVAKIKFRKANVKLIPTKNPKVDSNDIARIAIPVKEATAPQARGSGTTKSHVAKHNLPGSHVVFQIASYVREIFAVQPHRRWVPALLFTETSVEIFIWDRAGVFYSERLDYHKEPEDFIRMFGMLLARRAGPNALSGFDPTMGYNINETIEPKKEQLQVKFGKKFYWIEETLVNSYTIRSQGTAYHLARSKVHPEKKYIIQDIWLEIGDWRTQFTERDFNLVLEILRQDHAINGLIPYKNMQVIETSDNNDDCIHRNRQKIGVKDVPNLVHCRILLKHVEGKWDPFDDFETPLELVSVLYDIVQVCHKLYRARKIVHRNIRPWNILLHSSPSDVKGALRKGYLVDFNKAVELRGEKSDWKMRRDGPGKGAYLFMSSAALLNKDPSPLDDMESIYNIILFVVSSYNGKIDSKFLMPQDPDYSIVAACSSNGRKFVSDKKIQHFDTPDANSSKIVIQLHYENLTPLIVGLYGILRRRYLDEDSPGPNAAEELETQLVEVDRCFKDALSKLKSGTAEKRGAEAAEAAVIPSKRQRTGGDNSINARPPSPAIGGT</sequence>
<evidence type="ECO:0000256" key="1">
    <source>
        <dbReference type="SAM" id="MobiDB-lite"/>
    </source>
</evidence>
<feature type="region of interest" description="Disordered" evidence="1">
    <location>
        <begin position="859"/>
        <end position="899"/>
    </location>
</feature>
<dbReference type="InterPro" id="IPR011009">
    <property type="entry name" value="Kinase-like_dom_sf"/>
</dbReference>
<dbReference type="PANTHER" id="PTHR38248">
    <property type="entry name" value="FUNK1 6"/>
    <property type="match status" value="1"/>
</dbReference>
<dbReference type="Gene3D" id="1.10.510.10">
    <property type="entry name" value="Transferase(Phosphotransferase) domain 1"/>
    <property type="match status" value="1"/>
</dbReference>
<evidence type="ECO:0000313" key="3">
    <source>
        <dbReference type="EMBL" id="KIJ37514.1"/>
    </source>
</evidence>
<dbReference type="AlphaFoldDB" id="A0A0C9URR8"/>
<feature type="region of interest" description="Disordered" evidence="1">
    <location>
        <begin position="1"/>
        <end position="54"/>
    </location>
</feature>
<dbReference type="Pfam" id="PF17667">
    <property type="entry name" value="Pkinase_fungal"/>
    <property type="match status" value="1"/>
</dbReference>
<feature type="compositionally biased region" description="Low complexity" evidence="1">
    <location>
        <begin position="163"/>
        <end position="190"/>
    </location>
</feature>
<gene>
    <name evidence="3" type="ORF">M422DRAFT_33639</name>
</gene>
<dbReference type="InterPro" id="IPR040976">
    <property type="entry name" value="Pkinase_fungal"/>
</dbReference>
<protein>
    <submittedName>
        <fullName evidence="3">Unplaced genomic scaffold SPHSTscaffold_93, whole genome shotgun sequence</fullName>
    </submittedName>
</protein>
<proteinExistence type="predicted"/>
<dbReference type="OrthoDB" id="5592585at2759"/>
<feature type="compositionally biased region" description="Polar residues" evidence="1">
    <location>
        <begin position="193"/>
        <end position="209"/>
    </location>
</feature>
<feature type="compositionally biased region" description="Polar residues" evidence="1">
    <location>
        <begin position="9"/>
        <end position="54"/>
    </location>
</feature>
<keyword evidence="4" id="KW-1185">Reference proteome</keyword>
<dbReference type="Proteomes" id="UP000054279">
    <property type="component" value="Unassembled WGS sequence"/>
</dbReference>
<accession>A0A0C9URR8</accession>
<feature type="compositionally biased region" description="Acidic residues" evidence="1">
    <location>
        <begin position="225"/>
        <end position="252"/>
    </location>
</feature>
<name>A0A0C9URR8_SPHS4</name>
<feature type="domain" description="Fungal-type protein kinase" evidence="2">
    <location>
        <begin position="409"/>
        <end position="748"/>
    </location>
</feature>
<dbReference type="PANTHER" id="PTHR38248:SF2">
    <property type="entry name" value="FUNK1 11"/>
    <property type="match status" value="1"/>
</dbReference>
<dbReference type="EMBL" id="KN837168">
    <property type="protein sequence ID" value="KIJ37514.1"/>
    <property type="molecule type" value="Genomic_DNA"/>
</dbReference>
<dbReference type="HOGENOM" id="CLU_322144_0_0_1"/>
<reference evidence="3 4" key="1">
    <citation type="submission" date="2014-06" db="EMBL/GenBank/DDBJ databases">
        <title>Evolutionary Origins and Diversification of the Mycorrhizal Mutualists.</title>
        <authorList>
            <consortium name="DOE Joint Genome Institute"/>
            <consortium name="Mycorrhizal Genomics Consortium"/>
            <person name="Kohler A."/>
            <person name="Kuo A."/>
            <person name="Nagy L.G."/>
            <person name="Floudas D."/>
            <person name="Copeland A."/>
            <person name="Barry K.W."/>
            <person name="Cichocki N."/>
            <person name="Veneault-Fourrey C."/>
            <person name="LaButti K."/>
            <person name="Lindquist E.A."/>
            <person name="Lipzen A."/>
            <person name="Lundell T."/>
            <person name="Morin E."/>
            <person name="Murat C."/>
            <person name="Riley R."/>
            <person name="Ohm R."/>
            <person name="Sun H."/>
            <person name="Tunlid A."/>
            <person name="Henrissat B."/>
            <person name="Grigoriev I.V."/>
            <person name="Hibbett D.S."/>
            <person name="Martin F."/>
        </authorList>
    </citation>
    <scope>NUCLEOTIDE SEQUENCE [LARGE SCALE GENOMIC DNA]</scope>
    <source>
        <strain evidence="3 4">SS14</strain>
    </source>
</reference>
<dbReference type="SUPFAM" id="SSF56112">
    <property type="entry name" value="Protein kinase-like (PK-like)"/>
    <property type="match status" value="1"/>
</dbReference>
<feature type="region of interest" description="Disordered" evidence="1">
    <location>
        <begin position="163"/>
        <end position="257"/>
    </location>
</feature>
<organism evidence="3 4">
    <name type="scientific">Sphaerobolus stellatus (strain SS14)</name>
    <dbReference type="NCBI Taxonomy" id="990650"/>
    <lineage>
        <taxon>Eukaryota</taxon>
        <taxon>Fungi</taxon>
        <taxon>Dikarya</taxon>
        <taxon>Basidiomycota</taxon>
        <taxon>Agaricomycotina</taxon>
        <taxon>Agaricomycetes</taxon>
        <taxon>Phallomycetidae</taxon>
        <taxon>Geastrales</taxon>
        <taxon>Sphaerobolaceae</taxon>
        <taxon>Sphaerobolus</taxon>
    </lineage>
</organism>